<feature type="transmembrane region" description="Helical" evidence="11">
    <location>
        <begin position="1980"/>
        <end position="1998"/>
    </location>
</feature>
<dbReference type="InterPro" id="IPR011992">
    <property type="entry name" value="EF-hand-dom_pair"/>
</dbReference>
<dbReference type="InterPro" id="IPR003644">
    <property type="entry name" value="Calx_beta"/>
</dbReference>
<proteinExistence type="predicted"/>
<dbReference type="SUPFAM" id="SSF141072">
    <property type="entry name" value="CalX-like"/>
    <property type="match status" value="1"/>
</dbReference>
<feature type="non-terminal residue" evidence="13">
    <location>
        <position position="2343"/>
    </location>
</feature>
<dbReference type="PANTHER" id="PTHR11878:SF65">
    <property type="entry name" value="NA_CA-EXCHANGE PROTEIN, ISOFORM G"/>
    <property type="match status" value="1"/>
</dbReference>
<feature type="transmembrane region" description="Helical" evidence="11">
    <location>
        <begin position="1948"/>
        <end position="1968"/>
    </location>
</feature>
<evidence type="ECO:0000256" key="3">
    <source>
        <dbReference type="ARBA" id="ARBA00022692"/>
    </source>
</evidence>
<dbReference type="Proteomes" id="UP001189429">
    <property type="component" value="Unassembled WGS sequence"/>
</dbReference>
<evidence type="ECO:0000256" key="1">
    <source>
        <dbReference type="ARBA" id="ARBA00004127"/>
    </source>
</evidence>
<evidence type="ECO:0000256" key="11">
    <source>
        <dbReference type="SAM" id="Phobius"/>
    </source>
</evidence>
<feature type="compositionally biased region" description="Basic residues" evidence="10">
    <location>
        <begin position="514"/>
        <end position="524"/>
    </location>
</feature>
<keyword evidence="7 11" id="KW-1133">Transmembrane helix</keyword>
<reference evidence="13" key="1">
    <citation type="submission" date="2023-10" db="EMBL/GenBank/DDBJ databases">
        <authorList>
            <person name="Chen Y."/>
            <person name="Shah S."/>
            <person name="Dougan E. K."/>
            <person name="Thang M."/>
            <person name="Chan C."/>
        </authorList>
    </citation>
    <scope>NUCLEOTIDE SEQUENCE [LARGE SCALE GENOMIC DNA]</scope>
</reference>
<keyword evidence="9 11" id="KW-0472">Membrane</keyword>
<feature type="domain" description="Calx-beta" evidence="12">
    <location>
        <begin position="2112"/>
        <end position="2218"/>
    </location>
</feature>
<protein>
    <recommendedName>
        <fullName evidence="12">Calx-beta domain-containing protein</fullName>
    </recommendedName>
</protein>
<dbReference type="Pfam" id="PF03160">
    <property type="entry name" value="Calx-beta"/>
    <property type="match status" value="1"/>
</dbReference>
<evidence type="ECO:0000256" key="7">
    <source>
        <dbReference type="ARBA" id="ARBA00022989"/>
    </source>
</evidence>
<feature type="compositionally biased region" description="Acidic residues" evidence="10">
    <location>
        <begin position="682"/>
        <end position="694"/>
    </location>
</feature>
<dbReference type="SMART" id="SM00237">
    <property type="entry name" value="Calx_beta"/>
    <property type="match status" value="1"/>
</dbReference>
<keyword evidence="3 11" id="KW-0812">Transmembrane</keyword>
<evidence type="ECO:0000256" key="10">
    <source>
        <dbReference type="SAM" id="MobiDB-lite"/>
    </source>
</evidence>
<feature type="region of interest" description="Disordered" evidence="10">
    <location>
        <begin position="1554"/>
        <end position="1638"/>
    </location>
</feature>
<evidence type="ECO:0000313" key="14">
    <source>
        <dbReference type="Proteomes" id="UP001189429"/>
    </source>
</evidence>
<keyword evidence="6" id="KW-0106">Calcium</keyword>
<dbReference type="SUPFAM" id="SSF47473">
    <property type="entry name" value="EF-hand"/>
    <property type="match status" value="1"/>
</dbReference>
<organism evidence="13 14">
    <name type="scientific">Prorocentrum cordatum</name>
    <dbReference type="NCBI Taxonomy" id="2364126"/>
    <lineage>
        <taxon>Eukaryota</taxon>
        <taxon>Sar</taxon>
        <taxon>Alveolata</taxon>
        <taxon>Dinophyceae</taxon>
        <taxon>Prorocentrales</taxon>
        <taxon>Prorocentraceae</taxon>
        <taxon>Prorocentrum</taxon>
    </lineage>
</organism>
<dbReference type="Gene3D" id="2.60.40.2030">
    <property type="match status" value="1"/>
</dbReference>
<feature type="compositionally biased region" description="Basic and acidic residues" evidence="10">
    <location>
        <begin position="494"/>
        <end position="506"/>
    </location>
</feature>
<keyword evidence="14" id="KW-1185">Reference proteome</keyword>
<evidence type="ECO:0000256" key="5">
    <source>
        <dbReference type="ARBA" id="ARBA00022737"/>
    </source>
</evidence>
<accession>A0ABN9QI97</accession>
<keyword evidence="5" id="KW-0677">Repeat</keyword>
<dbReference type="InterPro" id="IPR044880">
    <property type="entry name" value="NCX_ion-bd_dom_sf"/>
</dbReference>
<dbReference type="InterPro" id="IPR038081">
    <property type="entry name" value="CalX-like_sf"/>
</dbReference>
<evidence type="ECO:0000256" key="2">
    <source>
        <dbReference type="ARBA" id="ARBA00022448"/>
    </source>
</evidence>
<comment type="caution">
    <text evidence="13">The sequence shown here is derived from an EMBL/GenBank/DDBJ whole genome shotgun (WGS) entry which is preliminary data.</text>
</comment>
<comment type="subcellular location">
    <subcellularLocation>
        <location evidence="1">Endomembrane system</location>
        <topology evidence="1">Multi-pass membrane protein</topology>
    </subcellularLocation>
</comment>
<dbReference type="InterPro" id="IPR004837">
    <property type="entry name" value="NaCa_Exmemb"/>
</dbReference>
<evidence type="ECO:0000259" key="12">
    <source>
        <dbReference type="SMART" id="SM00237"/>
    </source>
</evidence>
<name>A0ABN9QI97_9DINO</name>
<feature type="transmembrane region" description="Helical" evidence="11">
    <location>
        <begin position="1917"/>
        <end position="1936"/>
    </location>
</feature>
<evidence type="ECO:0000256" key="8">
    <source>
        <dbReference type="ARBA" id="ARBA00023065"/>
    </source>
</evidence>
<gene>
    <name evidence="13" type="ORF">PCOR1329_LOCUS12188</name>
</gene>
<feature type="region of interest" description="Disordered" evidence="10">
    <location>
        <begin position="1715"/>
        <end position="1749"/>
    </location>
</feature>
<evidence type="ECO:0000256" key="9">
    <source>
        <dbReference type="ARBA" id="ARBA00023136"/>
    </source>
</evidence>
<feature type="region of interest" description="Disordered" evidence="10">
    <location>
        <begin position="494"/>
        <end position="524"/>
    </location>
</feature>
<feature type="compositionally biased region" description="Polar residues" evidence="10">
    <location>
        <begin position="649"/>
        <end position="664"/>
    </location>
</feature>
<dbReference type="Pfam" id="PF01699">
    <property type="entry name" value="Na_Ca_ex"/>
    <property type="match status" value="1"/>
</dbReference>
<keyword evidence="2" id="KW-0813">Transport</keyword>
<evidence type="ECO:0000256" key="6">
    <source>
        <dbReference type="ARBA" id="ARBA00022837"/>
    </source>
</evidence>
<dbReference type="InterPro" id="IPR051171">
    <property type="entry name" value="CaCA"/>
</dbReference>
<dbReference type="EMBL" id="CAUYUJ010003547">
    <property type="protein sequence ID" value="CAK0805749.1"/>
    <property type="molecule type" value="Genomic_DNA"/>
</dbReference>
<evidence type="ECO:0000256" key="4">
    <source>
        <dbReference type="ARBA" id="ARBA00022729"/>
    </source>
</evidence>
<feature type="compositionally biased region" description="Polar residues" evidence="10">
    <location>
        <begin position="1721"/>
        <end position="1735"/>
    </location>
</feature>
<keyword evidence="4" id="KW-0732">Signal</keyword>
<sequence length="2343" mass="255550">MTTKEDDGKKEDQGETLLLHLTKEAATATGHLRPGSVQFAGGLRVVVMALDTLAFPEADAETFQHLEKIVFAAPRSRGETHMTFTNRIRSEQKELVRLLPNAPTETAMGFLLLRGAGLAKTMRNQVPIQTGCDYDVNKLVVILKRMTDDNTVTEKTISTRTGSYLAGLKEEEPQNGKEDEDEDNPIYDAMANLRGIDDGNQEPDDKFENGQTLKETEALDCLAALLGPPPKPRMWGGPRTIVADEKTNRGFHNIKDRKRTEENIEDIKKRTKCGICKELGHWHNECSDNPKNENKPTGGFYAVTVLQDDEARSYVATEANMATLLNMVEHIPLAIDIEKSGGPGWGAVGTACGFNMMGLETFDDWIKHYKGAHNITLETVPYHKKCRLGNDQVSTATEGFSDVIFACLVQGAAPLLLSKNFVGERKASLRAFQSELDLPEQRGHYLLQLGSFAQPWEEPASWTLCSREVPMDFGTGSERIHPSTSTHADLERLQEAEGQAETERAEANPVSSKRGPKVKHNSGSKKICKWPWHGIGTQPRPPTWAQICRFLGIPNQGPCPPKSGLKLARDHDPARETACIHEFTNHGGDGRAVWARCCGGNLHLECHPQPARGMPKVINMLNDIKDEGARIKGWRPRATRASNKKGDTATKSPESSEAALTSPRTAARTDPKQQAIPRQQMDELEETEEWEQLDESPRSKALTKLRELIQNENANETTNPLVDNLRDHLGADIGDLQDPLVKKLKRLPYIEGGGALRKGRSYFSILPKEAMKYAKLLSQEVAGALARTVAKPKATQDLGEKNTEDNNNTEIVCTQCCAAPTTIAAVSKGEKSTDTHGKRQVQKIHENMGHCSNEDLVMVRKCGQARHAYIDAAQKLECPSCVANKRTKLAKPSKAPTAYQFNDVIGMGIFFVMGPENTAKVPVTNVVSHGTGHQVVIPLPSRHGLQMRRHYRALWRRVYGVSRMIITDGEKGFFSGEFPEAAAGDGSEIKVASATFYRTRQAFNANNWADFYELVDAVNAATGEGVRSGASRQPPIAETEETADVNPDLIPIGLKYYDHLDDARFTIRQKADNPSSAMPVSERIATSEERIAEDAAAPPHKKVKKAKVPAMKLATPTSTNPRLPKEITEKSLLNTYKHQPYIVAKRREWIMGSRWALADKGGNPDEADASKRQLMLMNGGAWRMAKARWVVQGRVGPDLLGLEKYSPVVGADSVFLLILQILCSNKWTLQRAHIASAFAAGNPLDPSRRSLYVELPRTGAPDVGSGSLVELLMAVYGQGDAPLQWLSAFAKCAKEIGFQRPTFDSCVCYLRGEKGAAWRRGPRRGKLPNLVVDDLLEANRIGRMPKEFSSVVPKINHIPFHDMAAWANARDGASQAGYIAFATQRKIFKGEPAITLAISISEGIAIAEFTRTMLLEIVDNGFDLMRPYMLASMFPFISVTDSKGGRDHVTNPKAGLAEDKRAAIDVAIVRAAMQRPEVHLRWIEGAAQIRAVFLRHDPGRTGRIDRSKVEAVFQKLEATPVGRLFTQHPEALDDFSRSGALEYERFLAWLCDDPGELGGGEQEPEASDGSRPESEASYAFDGCDYDNATYLSPPGTQEAKPNSPPELPDKPADSRSPPSSTAGSAAGDAGGVSGSSVSAGGCAETRLSAFGLLAEAKGGVVAMGGEGFQALYEDGASEGAGAGAGGAPSTVPVGTGSTDGAYTSVVAMDRGATMEEGYPRKSQQQLVERTGSGATRTAPRGKMSPEEHAAQEQRALLSAAFLLLLWAGLVVTLARTARHFEAPACPSSVEGLSVCEPCGEGLNLLPAFGEFEQSWPPALRALLYFLGLMWLFQGVGEVCNAFMAAIEEITSSESVNLVPLEDGGNQTFIELKVKVWNPTVANLTLMALGSSAPEILLSVIEVVFGGFEIGRLGTSTIVGSAAFNLFVISAVCICALDPGQTRMIEQPAVFAVTSVFALFAYFWVLFVLDMWTPQEVTSTEGLLTLMMFPAIVVCAYIADRYADLIFVSLGLSGQDGQQPASKWGGRSLSTVAPEVTKIRSCRSMDLGVCDSLSSDAGIRRALKAEAIERSKTFPLRLDVDLDEPPPMQGTKSEKRKMACGKVNGGWSPTVRAQRSDADPDQELVFSFKCKTVTVDEGAGPAVIAVVASRRPRCEVAVPWETRDGSARSTSTCVDDPRYQDANGELVFGPAAKLEQRIEVQVINDDKWQATEFFEVRLLRPRSEAEVAKLQDGECNASCKVMIHDDDHPGLLCFDWPKVFAKRSQFTLRVSRMHGARGAISCKVRVRAAAKSEWQREQEVKFEDEETSSVVNLVLDGNQGTTFTLELVDASIPECLKLPAEGGE</sequence>
<dbReference type="PANTHER" id="PTHR11878">
    <property type="entry name" value="SODIUM/CALCIUM EXCHANGER"/>
    <property type="match status" value="1"/>
</dbReference>
<dbReference type="Gene3D" id="1.20.1420.30">
    <property type="entry name" value="NCX, central ion-binding region"/>
    <property type="match status" value="1"/>
</dbReference>
<keyword evidence="8" id="KW-0406">Ion transport</keyword>
<evidence type="ECO:0000313" key="13">
    <source>
        <dbReference type="EMBL" id="CAK0805749.1"/>
    </source>
</evidence>
<feature type="region of interest" description="Disordered" evidence="10">
    <location>
        <begin position="629"/>
        <end position="698"/>
    </location>
</feature>